<gene>
    <name evidence="2" type="ORF">CA54_01120</name>
</gene>
<keyword evidence="1" id="KW-0472">Membrane</keyword>
<dbReference type="RefSeq" id="WP_146368931.1">
    <property type="nucleotide sequence ID" value="NZ_SJPP01000001.1"/>
</dbReference>
<name>A0A5C6BIY5_9PLAN</name>
<dbReference type="AlphaFoldDB" id="A0A5C6BIY5"/>
<evidence type="ECO:0000313" key="2">
    <source>
        <dbReference type="EMBL" id="TWU11306.1"/>
    </source>
</evidence>
<reference evidence="2 3" key="1">
    <citation type="submission" date="2019-02" db="EMBL/GenBank/DDBJ databases">
        <title>Deep-cultivation of Planctomycetes and their phenomic and genomic characterization uncovers novel biology.</title>
        <authorList>
            <person name="Wiegand S."/>
            <person name="Jogler M."/>
            <person name="Boedeker C."/>
            <person name="Pinto D."/>
            <person name="Vollmers J."/>
            <person name="Rivas-Marin E."/>
            <person name="Kohn T."/>
            <person name="Peeters S.H."/>
            <person name="Heuer A."/>
            <person name="Rast P."/>
            <person name="Oberbeckmann S."/>
            <person name="Bunk B."/>
            <person name="Jeske O."/>
            <person name="Meyerdierks A."/>
            <person name="Storesund J.E."/>
            <person name="Kallscheuer N."/>
            <person name="Luecker S."/>
            <person name="Lage O.M."/>
            <person name="Pohl T."/>
            <person name="Merkel B.J."/>
            <person name="Hornburger P."/>
            <person name="Mueller R.-W."/>
            <person name="Bruemmer F."/>
            <person name="Labrenz M."/>
            <person name="Spormann A.M."/>
            <person name="Op Den Camp H."/>
            <person name="Overmann J."/>
            <person name="Amann R."/>
            <person name="Jetten M.S.M."/>
            <person name="Mascher T."/>
            <person name="Medema M.H."/>
            <person name="Devos D.P."/>
            <person name="Kaster A.-K."/>
            <person name="Ovreas L."/>
            <person name="Rohde M."/>
            <person name="Galperin M.Y."/>
            <person name="Jogler C."/>
        </authorList>
    </citation>
    <scope>NUCLEOTIDE SEQUENCE [LARGE SCALE GENOMIC DNA]</scope>
    <source>
        <strain evidence="2 3">CA54</strain>
    </source>
</reference>
<comment type="caution">
    <text evidence="2">The sequence shown here is derived from an EMBL/GenBank/DDBJ whole genome shotgun (WGS) entry which is preliminary data.</text>
</comment>
<keyword evidence="3" id="KW-1185">Reference proteome</keyword>
<accession>A0A5C6BIY5</accession>
<evidence type="ECO:0000313" key="3">
    <source>
        <dbReference type="Proteomes" id="UP000320735"/>
    </source>
</evidence>
<keyword evidence="1" id="KW-1133">Transmembrane helix</keyword>
<proteinExistence type="predicted"/>
<sequence length="193" mass="22188">MNDPPFDTGASDSKPRELRWCFLTITEWAIVLVILTAMLLSTSAWQRHRHTCAICRLERTDVTSPLGQLTSTFRETSCSRWYAKHVAATHEHLWAANPTSQNVDALGVARGAGDNENRPGRVVWRLTPDEQIEIYQHFPQPLEAKRLFVSLTTPKVMRERNDFLILEKLRAWSNNGFAGRWEDQQAEKTNDKK</sequence>
<protein>
    <submittedName>
        <fullName evidence="2">Uncharacterized protein</fullName>
    </submittedName>
</protein>
<dbReference type="EMBL" id="SJPP01000001">
    <property type="protein sequence ID" value="TWU11306.1"/>
    <property type="molecule type" value="Genomic_DNA"/>
</dbReference>
<evidence type="ECO:0000256" key="1">
    <source>
        <dbReference type="SAM" id="Phobius"/>
    </source>
</evidence>
<keyword evidence="1" id="KW-0812">Transmembrane</keyword>
<feature type="transmembrane region" description="Helical" evidence="1">
    <location>
        <begin position="20"/>
        <end position="40"/>
    </location>
</feature>
<organism evidence="2 3">
    <name type="scientific">Symmachiella macrocystis</name>
    <dbReference type="NCBI Taxonomy" id="2527985"/>
    <lineage>
        <taxon>Bacteria</taxon>
        <taxon>Pseudomonadati</taxon>
        <taxon>Planctomycetota</taxon>
        <taxon>Planctomycetia</taxon>
        <taxon>Planctomycetales</taxon>
        <taxon>Planctomycetaceae</taxon>
        <taxon>Symmachiella</taxon>
    </lineage>
</organism>
<dbReference type="Proteomes" id="UP000320735">
    <property type="component" value="Unassembled WGS sequence"/>
</dbReference>